<sequence>MSDLEADVEKIELEVQQDEVLAEKAEDEQEDPWKEDPSALSPFGVTSEERGDYEVKVCIVLLGLKKKLGRNEPSNAEQLVLRLKEQSFAFSLLMDVPGKTEKQKYQYRINRLPDRIVIDKCKYKSVLRMCAREPRLRDPKARLCCRWRHTAGSGRRKRRPCG</sequence>
<dbReference type="AlphaFoldDB" id="A0AAD9PEA2"/>
<protein>
    <submittedName>
        <fullName evidence="2">Uncharacterized protein</fullName>
    </submittedName>
</protein>
<gene>
    <name evidence="2" type="ORF">NP493_14g03027</name>
</gene>
<name>A0AAD9PEA2_RIDPI</name>
<comment type="caution">
    <text evidence="2">The sequence shown here is derived from an EMBL/GenBank/DDBJ whole genome shotgun (WGS) entry which is preliminary data.</text>
</comment>
<keyword evidence="3" id="KW-1185">Reference proteome</keyword>
<organism evidence="2 3">
    <name type="scientific">Ridgeia piscesae</name>
    <name type="common">Tubeworm</name>
    <dbReference type="NCBI Taxonomy" id="27915"/>
    <lineage>
        <taxon>Eukaryota</taxon>
        <taxon>Metazoa</taxon>
        <taxon>Spiralia</taxon>
        <taxon>Lophotrochozoa</taxon>
        <taxon>Annelida</taxon>
        <taxon>Polychaeta</taxon>
        <taxon>Sedentaria</taxon>
        <taxon>Canalipalpata</taxon>
        <taxon>Sabellida</taxon>
        <taxon>Siboglinidae</taxon>
        <taxon>Ridgeia</taxon>
    </lineage>
</organism>
<proteinExistence type="predicted"/>
<dbReference type="EMBL" id="JAODUO010000016">
    <property type="protein sequence ID" value="KAK2193158.1"/>
    <property type="molecule type" value="Genomic_DNA"/>
</dbReference>
<evidence type="ECO:0000256" key="1">
    <source>
        <dbReference type="SAM" id="MobiDB-lite"/>
    </source>
</evidence>
<dbReference type="Proteomes" id="UP001209878">
    <property type="component" value="Unassembled WGS sequence"/>
</dbReference>
<evidence type="ECO:0000313" key="3">
    <source>
        <dbReference type="Proteomes" id="UP001209878"/>
    </source>
</evidence>
<accession>A0AAD9PEA2</accession>
<reference evidence="2" key="1">
    <citation type="journal article" date="2023" name="Mol. Biol. Evol.">
        <title>Third-Generation Sequencing Reveals the Adaptive Role of the Epigenome in Three Deep-Sea Polychaetes.</title>
        <authorList>
            <person name="Perez M."/>
            <person name="Aroh O."/>
            <person name="Sun Y."/>
            <person name="Lan Y."/>
            <person name="Juniper S.K."/>
            <person name="Young C.R."/>
            <person name="Angers B."/>
            <person name="Qian P.Y."/>
        </authorList>
    </citation>
    <scope>NUCLEOTIDE SEQUENCE</scope>
    <source>
        <strain evidence="2">R07B-5</strain>
    </source>
</reference>
<evidence type="ECO:0000313" key="2">
    <source>
        <dbReference type="EMBL" id="KAK2193158.1"/>
    </source>
</evidence>
<feature type="region of interest" description="Disordered" evidence="1">
    <location>
        <begin position="19"/>
        <end position="45"/>
    </location>
</feature>